<protein>
    <recommendedName>
        <fullName evidence="4">Probable 2-phosphosulfolactate phosphatase</fullName>
        <ecNumber evidence="3">3.1.3.71</ecNumber>
    </recommendedName>
</protein>
<dbReference type="InterPro" id="IPR005238">
    <property type="entry name" value="ComB-like"/>
</dbReference>
<name>A0ABM6GD36_9BACT</name>
<evidence type="ECO:0000256" key="2">
    <source>
        <dbReference type="ARBA" id="ARBA00009997"/>
    </source>
</evidence>
<keyword evidence="5" id="KW-0378">Hydrolase</keyword>
<dbReference type="Proteomes" id="UP000185490">
    <property type="component" value="Chromosome"/>
</dbReference>
<dbReference type="EMBL" id="CP007389">
    <property type="protein sequence ID" value="APT73434.1"/>
    <property type="molecule type" value="Genomic_DNA"/>
</dbReference>
<comment type="similarity">
    <text evidence="2">Belongs to the ComB family.</text>
</comment>
<evidence type="ECO:0000256" key="6">
    <source>
        <dbReference type="ARBA" id="ARBA00022842"/>
    </source>
</evidence>
<evidence type="ECO:0000256" key="7">
    <source>
        <dbReference type="ARBA" id="ARBA00033711"/>
    </source>
</evidence>
<evidence type="ECO:0000313" key="9">
    <source>
        <dbReference type="Proteomes" id="UP000185490"/>
    </source>
</evidence>
<evidence type="ECO:0000313" key="8">
    <source>
        <dbReference type="EMBL" id="APT73434.1"/>
    </source>
</evidence>
<dbReference type="Pfam" id="PF04029">
    <property type="entry name" value="2-ph_phosp"/>
    <property type="match status" value="1"/>
</dbReference>
<evidence type="ECO:0000256" key="3">
    <source>
        <dbReference type="ARBA" id="ARBA00012953"/>
    </source>
</evidence>
<dbReference type="InterPro" id="IPR036702">
    <property type="entry name" value="ComB-like_sf"/>
</dbReference>
<dbReference type="Gene3D" id="3.90.1560.10">
    <property type="entry name" value="ComB-like"/>
    <property type="match status" value="1"/>
</dbReference>
<organism evidence="8 9">
    <name type="scientific">Thermosipho melanesiensis</name>
    <dbReference type="NCBI Taxonomy" id="46541"/>
    <lineage>
        <taxon>Bacteria</taxon>
        <taxon>Thermotogati</taxon>
        <taxon>Thermotogota</taxon>
        <taxon>Thermotogae</taxon>
        <taxon>Thermotogales</taxon>
        <taxon>Fervidobacteriaceae</taxon>
        <taxon>Thermosipho</taxon>
    </lineage>
</organism>
<comment type="catalytic activity">
    <reaction evidence="7">
        <text>(2R)-O-phospho-3-sulfolactate + H2O = (2R)-3-sulfolactate + phosphate</text>
        <dbReference type="Rhea" id="RHEA:23416"/>
        <dbReference type="ChEBI" id="CHEBI:15377"/>
        <dbReference type="ChEBI" id="CHEBI:15597"/>
        <dbReference type="ChEBI" id="CHEBI:43474"/>
        <dbReference type="ChEBI" id="CHEBI:58738"/>
        <dbReference type="EC" id="3.1.3.71"/>
    </reaction>
</comment>
<dbReference type="RefSeq" id="WP_012056607.1">
    <property type="nucleotide sequence ID" value="NZ_CP007389.1"/>
</dbReference>
<gene>
    <name evidence="8" type="ORF">BW47_02050</name>
</gene>
<evidence type="ECO:0000256" key="1">
    <source>
        <dbReference type="ARBA" id="ARBA00001946"/>
    </source>
</evidence>
<evidence type="ECO:0000256" key="4">
    <source>
        <dbReference type="ARBA" id="ARBA00021948"/>
    </source>
</evidence>
<dbReference type="PANTHER" id="PTHR37311:SF1">
    <property type="entry name" value="2-PHOSPHOSULFOLACTATE PHOSPHATASE-RELATED"/>
    <property type="match status" value="1"/>
</dbReference>
<evidence type="ECO:0000256" key="5">
    <source>
        <dbReference type="ARBA" id="ARBA00022801"/>
    </source>
</evidence>
<dbReference type="PANTHER" id="PTHR37311">
    <property type="entry name" value="2-PHOSPHOSULFOLACTATE PHOSPHATASE-RELATED"/>
    <property type="match status" value="1"/>
</dbReference>
<reference evidence="8 9" key="1">
    <citation type="submission" date="2014-02" db="EMBL/GenBank/DDBJ databases">
        <title>Diversity of Thermotogales isolates from hydrothermal vents.</title>
        <authorList>
            <person name="Haverkamp T.H.A."/>
            <person name="Lossouarn J."/>
            <person name="Geslin C."/>
            <person name="Nesbo C.L."/>
        </authorList>
    </citation>
    <scope>NUCLEOTIDE SEQUENCE [LARGE SCALE GENOMIC DNA]</scope>
    <source>
        <strain evidence="8 9">431</strain>
    </source>
</reference>
<keyword evidence="9" id="KW-1185">Reference proteome</keyword>
<proteinExistence type="inferred from homology"/>
<keyword evidence="6" id="KW-0460">Magnesium</keyword>
<dbReference type="EC" id="3.1.3.71" evidence="3"/>
<comment type="cofactor">
    <cofactor evidence="1">
        <name>Mg(2+)</name>
        <dbReference type="ChEBI" id="CHEBI:18420"/>
    </cofactor>
</comment>
<sequence>MIDVKFLPEKLKSAQVIVVIDVLRATTTMITAIANGCEYIIPVQSVNDAKVYGKEFLVCGERNGIKPEGFDKGNSPLEYFDVEDKKIVLTTTNGTKTLKMVEGLSDKIILGAFINFSATLNVLKDYSDILFVCAGNDNEISFEDLQVAGAFVDRLFWNLSDSAKALKYMWNALKKPNFSGVHALKLKELGFERDLDFAMSMDLYNIVVEYKDGKVVKGG</sequence>
<dbReference type="SUPFAM" id="SSF142823">
    <property type="entry name" value="ComB-like"/>
    <property type="match status" value="1"/>
</dbReference>
<accession>A0ABM6GD36</accession>